<organism evidence="1 2">
    <name type="scientific">Echinimonas agarilytica</name>
    <dbReference type="NCBI Taxonomy" id="1215918"/>
    <lineage>
        <taxon>Bacteria</taxon>
        <taxon>Pseudomonadati</taxon>
        <taxon>Pseudomonadota</taxon>
        <taxon>Gammaproteobacteria</taxon>
        <taxon>Alteromonadales</taxon>
        <taxon>Echinimonadaceae</taxon>
        <taxon>Echinimonas</taxon>
    </lineage>
</organism>
<accession>A0AA41W7B2</accession>
<dbReference type="EMBL" id="JAMQGP010000003">
    <property type="protein sequence ID" value="MCM2679997.1"/>
    <property type="molecule type" value="Genomic_DNA"/>
</dbReference>
<dbReference type="Pfam" id="PF07103">
    <property type="entry name" value="DUF1365"/>
    <property type="match status" value="1"/>
</dbReference>
<reference evidence="1 2" key="1">
    <citation type="journal article" date="2013" name="Antonie Van Leeuwenhoek">
        <title>Echinimonas agarilytica gen. nov., sp. nov., a new gammaproteobacterium isolated from the sea urchin Strongylocentrotus intermedius.</title>
        <authorList>
            <person name="Nedashkovskaya O.I."/>
            <person name="Stenkova A.M."/>
            <person name="Zhukova N.V."/>
            <person name="Van Trappen S."/>
            <person name="Lee J.S."/>
            <person name="Kim S.B."/>
        </authorList>
    </citation>
    <scope>NUCLEOTIDE SEQUENCE [LARGE SCALE GENOMIC DNA]</scope>
    <source>
        <strain evidence="1 2">KMM 6351</strain>
    </source>
</reference>
<dbReference type="PANTHER" id="PTHR33973:SF4">
    <property type="entry name" value="OS07G0153300 PROTEIN"/>
    <property type="match status" value="1"/>
</dbReference>
<dbReference type="AlphaFoldDB" id="A0AA41W7B2"/>
<sequence>MNCFKYPLFMPMLDLDELEQLDQNVGLFSVNRFNWAQLKRSDYLKQSSQPELKDAVREQLKLLTGYECDGKILMLGQLRYLGVYFSPINCFYCYSSSGQLMYVLAEVSNTPWLKTHYYAVPCQQKDVRQPKAFHVSPFMELNMDYQWRIKTPHQKLLLHIENHDRQGKIFDATLAMIQNPLNSRTLFGVLLKTPIITISIMVKIYWQALKLWVKKVPYVPYTTHSGAKNVE</sequence>
<proteinExistence type="predicted"/>
<keyword evidence="2" id="KW-1185">Reference proteome</keyword>
<dbReference type="Proteomes" id="UP001165393">
    <property type="component" value="Unassembled WGS sequence"/>
</dbReference>
<dbReference type="PANTHER" id="PTHR33973">
    <property type="entry name" value="OS07G0153300 PROTEIN"/>
    <property type="match status" value="1"/>
</dbReference>
<gene>
    <name evidence="1" type="ORF">NAF29_10000</name>
</gene>
<name>A0AA41W7B2_9GAMM</name>
<protein>
    <submittedName>
        <fullName evidence="1">DUF1365 domain-containing protein</fullName>
    </submittedName>
</protein>
<comment type="caution">
    <text evidence="1">The sequence shown here is derived from an EMBL/GenBank/DDBJ whole genome shotgun (WGS) entry which is preliminary data.</text>
</comment>
<evidence type="ECO:0000313" key="1">
    <source>
        <dbReference type="EMBL" id="MCM2679997.1"/>
    </source>
</evidence>
<evidence type="ECO:0000313" key="2">
    <source>
        <dbReference type="Proteomes" id="UP001165393"/>
    </source>
</evidence>
<dbReference type="InterPro" id="IPR010775">
    <property type="entry name" value="DUF1365"/>
</dbReference>